<dbReference type="AlphaFoldDB" id="A0A7W5H4I3"/>
<evidence type="ECO:0000256" key="1">
    <source>
        <dbReference type="SAM" id="Phobius"/>
    </source>
</evidence>
<proteinExistence type="predicted"/>
<name>A0A7W5H4I3_9BACT</name>
<dbReference type="GO" id="GO:0016989">
    <property type="term" value="F:sigma factor antagonist activity"/>
    <property type="evidence" value="ECO:0007669"/>
    <property type="project" value="TreeGrafter"/>
</dbReference>
<accession>A0A7W5H4I3</accession>
<dbReference type="InterPro" id="IPR012373">
    <property type="entry name" value="Ferrdict_sens_TM"/>
</dbReference>
<dbReference type="Gene3D" id="2.60.120.1440">
    <property type="match status" value="1"/>
</dbReference>
<sequence length="470" mass="52002">MNGERLSQLIDSWRDDELTVEQAEELNQILRESEDARQTFAAESQLHGLLHCAAAEDAVKRVADIPAATIENGRRVLRDRSSSLWLTLLSTVAAGLVIAVGIQWWQLLPGPTPVAMITSSENAAWESALPTMPGSQLPPGILSLRSGVATIRFLSGAEVVVEAPAELELMSSMRAKLLTGAAVIDVPESAIGFVIETPEGYAIDYGTRFAVRVDEQEKRSDFEIIEGEIGLHHSGSEDEIRLTGEGKSATVSDHSIQIVDREEQEGTVSRSENVIRIGTKGRTGSTLRRDQKRHKFIKREVLSVKHTAKEKWDHQSFFAFDVGEIDFARVESARLRLNLVPSTLGLASRLPKINRFGIYGLTNREKDEWEFGGTWDESPGIGDGMLLGTFEIARSQQRGTFGIENRELLDFIKENRERPITLILVRQTTQIEGVGAGLTHLFASDVHPEAVGPMLEFTVRDSKTVRDRAE</sequence>
<evidence type="ECO:0000313" key="4">
    <source>
        <dbReference type="Proteomes" id="UP000536179"/>
    </source>
</evidence>
<dbReference type="Pfam" id="PF04773">
    <property type="entry name" value="FecR"/>
    <property type="match status" value="1"/>
</dbReference>
<evidence type="ECO:0000313" key="3">
    <source>
        <dbReference type="EMBL" id="MBB3204861.1"/>
    </source>
</evidence>
<feature type="transmembrane region" description="Helical" evidence="1">
    <location>
        <begin position="84"/>
        <end position="105"/>
    </location>
</feature>
<organism evidence="3 4">
    <name type="scientific">Aporhodopirellula rubra</name>
    <dbReference type="NCBI Taxonomy" id="980271"/>
    <lineage>
        <taxon>Bacteria</taxon>
        <taxon>Pseudomonadati</taxon>
        <taxon>Planctomycetota</taxon>
        <taxon>Planctomycetia</taxon>
        <taxon>Pirellulales</taxon>
        <taxon>Pirellulaceae</taxon>
        <taxon>Aporhodopirellula</taxon>
    </lineage>
</organism>
<dbReference type="PANTHER" id="PTHR30273">
    <property type="entry name" value="PERIPLASMIC SIGNAL SENSOR AND SIGMA FACTOR ACTIVATOR FECR-RELATED"/>
    <property type="match status" value="1"/>
</dbReference>
<keyword evidence="1" id="KW-0812">Transmembrane</keyword>
<dbReference type="EMBL" id="JACHXU010000002">
    <property type="protein sequence ID" value="MBB3204861.1"/>
    <property type="molecule type" value="Genomic_DNA"/>
</dbReference>
<dbReference type="PANTHER" id="PTHR30273:SF2">
    <property type="entry name" value="PROTEIN FECR"/>
    <property type="match status" value="1"/>
</dbReference>
<comment type="caution">
    <text evidence="3">The sequence shown here is derived from an EMBL/GenBank/DDBJ whole genome shotgun (WGS) entry which is preliminary data.</text>
</comment>
<dbReference type="RefSeq" id="WP_184301557.1">
    <property type="nucleotide sequence ID" value="NZ_JACHXU010000002.1"/>
</dbReference>
<protein>
    <recommendedName>
        <fullName evidence="2">FecR protein domain-containing protein</fullName>
    </recommendedName>
</protein>
<keyword evidence="1" id="KW-1133">Transmembrane helix</keyword>
<dbReference type="InterPro" id="IPR006860">
    <property type="entry name" value="FecR"/>
</dbReference>
<dbReference type="Proteomes" id="UP000536179">
    <property type="component" value="Unassembled WGS sequence"/>
</dbReference>
<feature type="domain" description="FecR protein" evidence="2">
    <location>
        <begin position="172"/>
        <end position="229"/>
    </location>
</feature>
<keyword evidence="4" id="KW-1185">Reference proteome</keyword>
<keyword evidence="1" id="KW-0472">Membrane</keyword>
<gene>
    <name evidence="3" type="ORF">FHS27_000628</name>
</gene>
<evidence type="ECO:0000259" key="2">
    <source>
        <dbReference type="Pfam" id="PF04773"/>
    </source>
</evidence>
<reference evidence="3 4" key="1">
    <citation type="submission" date="2020-08" db="EMBL/GenBank/DDBJ databases">
        <title>Genomic Encyclopedia of Type Strains, Phase III (KMG-III): the genomes of soil and plant-associated and newly described type strains.</title>
        <authorList>
            <person name="Whitman W."/>
        </authorList>
    </citation>
    <scope>NUCLEOTIDE SEQUENCE [LARGE SCALE GENOMIC DNA]</scope>
    <source>
        <strain evidence="3 4">CECT 8075</strain>
    </source>
</reference>